<dbReference type="RefSeq" id="XP_028546521.1">
    <property type="nucleotide sequence ID" value="XM_028690720.1"/>
</dbReference>
<dbReference type="Proteomes" id="UP000195521">
    <property type="component" value="Unassembled WGS sequence"/>
</dbReference>
<dbReference type="OrthoDB" id="381216at2759"/>
<name>A0A1Y1JT26_PLAGO</name>
<protein>
    <submittedName>
        <fullName evidence="2">Variable surface protein</fullName>
    </submittedName>
</protein>
<feature type="transmembrane region" description="Helical" evidence="1">
    <location>
        <begin position="211"/>
        <end position="237"/>
    </location>
</feature>
<gene>
    <name evidence="2" type="ORF">PGO_000165</name>
</gene>
<dbReference type="OMA" id="LCEISCK"/>
<sequence length="300" mass="35871">MGNSIVLDKNFNFKDIFTKCKDEFNNPTPPDREVTTLCNLIRSRFFDSNDSIIAYCQKFYKYLDLIKLKNNSDQYSYCKYFNFILKDILTKFKFPCNGEKQCYQNIIRIEHKGKKISNTCQDYVDDLDNDTFYILKNLDQLYSDFKALEEDPTNCSSSSKCYNKYRDLLSICQKGKSRNFCEELREFRQKYNDHMKTALYCPCFPKILYDYYVNMTTVILSTLIITFVISFIMLILYRVNGKLIFYTQYGSCFHQRMRNIKRLWNKKSNMNLNLMHLCEISCKQLMDKSYKISYDSLDHS</sequence>
<dbReference type="AlphaFoldDB" id="A0A1Y1JT26"/>
<organism evidence="2 3">
    <name type="scientific">Plasmodium gonderi</name>
    <dbReference type="NCBI Taxonomy" id="77519"/>
    <lineage>
        <taxon>Eukaryota</taxon>
        <taxon>Sar</taxon>
        <taxon>Alveolata</taxon>
        <taxon>Apicomplexa</taxon>
        <taxon>Aconoidasida</taxon>
        <taxon>Haemosporida</taxon>
        <taxon>Plasmodiidae</taxon>
        <taxon>Plasmodium</taxon>
        <taxon>Plasmodium (Plasmodium)</taxon>
    </lineage>
</organism>
<proteinExistence type="predicted"/>
<keyword evidence="3" id="KW-1185">Reference proteome</keyword>
<reference evidence="3" key="1">
    <citation type="submission" date="2017-04" db="EMBL/GenBank/DDBJ databases">
        <title>Plasmodium gonderi genome.</title>
        <authorList>
            <person name="Arisue N."/>
            <person name="Honma H."/>
            <person name="Kawai S."/>
            <person name="Tougan T."/>
            <person name="Tanabe K."/>
            <person name="Horii T."/>
        </authorList>
    </citation>
    <scope>NUCLEOTIDE SEQUENCE [LARGE SCALE GENOMIC DNA]</scope>
    <source>
        <strain evidence="3">ATCC 30045</strain>
    </source>
</reference>
<keyword evidence="1" id="KW-0472">Membrane</keyword>
<keyword evidence="1" id="KW-1133">Transmembrane helix</keyword>
<comment type="caution">
    <text evidence="2">The sequence shown here is derived from an EMBL/GenBank/DDBJ whole genome shotgun (WGS) entry which is preliminary data.</text>
</comment>
<dbReference type="GeneID" id="39744740"/>
<keyword evidence="1" id="KW-0812">Transmembrane</keyword>
<evidence type="ECO:0000256" key="1">
    <source>
        <dbReference type="SAM" id="Phobius"/>
    </source>
</evidence>
<evidence type="ECO:0000313" key="3">
    <source>
        <dbReference type="Proteomes" id="UP000195521"/>
    </source>
</evidence>
<accession>A0A1Y1JT26</accession>
<evidence type="ECO:0000313" key="2">
    <source>
        <dbReference type="EMBL" id="GAW83932.1"/>
    </source>
</evidence>
<dbReference type="EMBL" id="BDQF01000032">
    <property type="protein sequence ID" value="GAW83932.1"/>
    <property type="molecule type" value="Genomic_DNA"/>
</dbReference>